<gene>
    <name evidence="1" type="ORF">EGYM00163_LOCUS40576</name>
</gene>
<protein>
    <submittedName>
        <fullName evidence="1">Uncharacterized protein</fullName>
    </submittedName>
</protein>
<sequence length="156" mass="17180">METQPEAVGLSALRTHCEMSWGDGWKPQALRLCKPLIPTTQSSSARFSELLPQCICTVLGGNQWFESSIDRYDDCSSCLVLLRPYPPQRLGALHNGRWAQGCCGNSGTGRCHTRLSYRPAHTDAGLEHCAYVTCQAVPDAYLIRGTWHDGGHAHLP</sequence>
<accession>A0A7S4G928</accession>
<name>A0A7S4G928_9EUGL</name>
<proteinExistence type="predicted"/>
<reference evidence="1" key="1">
    <citation type="submission" date="2021-01" db="EMBL/GenBank/DDBJ databases">
        <authorList>
            <person name="Corre E."/>
            <person name="Pelletier E."/>
            <person name="Niang G."/>
            <person name="Scheremetjew M."/>
            <person name="Finn R."/>
            <person name="Kale V."/>
            <person name="Holt S."/>
            <person name="Cochrane G."/>
            <person name="Meng A."/>
            <person name="Brown T."/>
            <person name="Cohen L."/>
        </authorList>
    </citation>
    <scope>NUCLEOTIDE SEQUENCE</scope>
    <source>
        <strain evidence="1">CCMP1594</strain>
    </source>
</reference>
<organism evidence="1">
    <name type="scientific">Eutreptiella gymnastica</name>
    <dbReference type="NCBI Taxonomy" id="73025"/>
    <lineage>
        <taxon>Eukaryota</taxon>
        <taxon>Discoba</taxon>
        <taxon>Euglenozoa</taxon>
        <taxon>Euglenida</taxon>
        <taxon>Spirocuta</taxon>
        <taxon>Euglenophyceae</taxon>
        <taxon>Eutreptiales</taxon>
        <taxon>Eutreptiaceae</taxon>
        <taxon>Eutreptiella</taxon>
    </lineage>
</organism>
<evidence type="ECO:0000313" key="1">
    <source>
        <dbReference type="EMBL" id="CAE0829298.1"/>
    </source>
</evidence>
<dbReference type="EMBL" id="HBJA01117866">
    <property type="protein sequence ID" value="CAE0829298.1"/>
    <property type="molecule type" value="Transcribed_RNA"/>
</dbReference>
<dbReference type="AlphaFoldDB" id="A0A7S4G928"/>